<gene>
    <name evidence="1" type="ORF">CPELLU_LOCUS8882</name>
</gene>
<evidence type="ECO:0000313" key="2">
    <source>
        <dbReference type="Proteomes" id="UP000789759"/>
    </source>
</evidence>
<dbReference type="EMBL" id="CAJVQA010006487">
    <property type="protein sequence ID" value="CAG8641542.1"/>
    <property type="molecule type" value="Genomic_DNA"/>
</dbReference>
<keyword evidence="2" id="KW-1185">Reference proteome</keyword>
<comment type="caution">
    <text evidence="1">The sequence shown here is derived from an EMBL/GenBank/DDBJ whole genome shotgun (WGS) entry which is preliminary data.</text>
</comment>
<organism evidence="1 2">
    <name type="scientific">Cetraspora pellucida</name>
    <dbReference type="NCBI Taxonomy" id="1433469"/>
    <lineage>
        <taxon>Eukaryota</taxon>
        <taxon>Fungi</taxon>
        <taxon>Fungi incertae sedis</taxon>
        <taxon>Mucoromycota</taxon>
        <taxon>Glomeromycotina</taxon>
        <taxon>Glomeromycetes</taxon>
        <taxon>Diversisporales</taxon>
        <taxon>Gigasporaceae</taxon>
        <taxon>Cetraspora</taxon>
    </lineage>
</organism>
<dbReference type="Proteomes" id="UP000789759">
    <property type="component" value="Unassembled WGS sequence"/>
</dbReference>
<protein>
    <submittedName>
        <fullName evidence="1">17688_t:CDS:1</fullName>
    </submittedName>
</protein>
<accession>A0A9N9DIA2</accession>
<dbReference type="AlphaFoldDB" id="A0A9N9DIA2"/>
<evidence type="ECO:0000313" key="1">
    <source>
        <dbReference type="EMBL" id="CAG8641542.1"/>
    </source>
</evidence>
<reference evidence="1" key="1">
    <citation type="submission" date="2021-06" db="EMBL/GenBank/DDBJ databases">
        <authorList>
            <person name="Kallberg Y."/>
            <person name="Tangrot J."/>
            <person name="Rosling A."/>
        </authorList>
    </citation>
    <scope>NUCLEOTIDE SEQUENCE</scope>
    <source>
        <strain evidence="1">FL966</strain>
    </source>
</reference>
<proteinExistence type="predicted"/>
<name>A0A9N9DIA2_9GLOM</name>
<sequence>MVNRHPITLGHGVNGFCGAFQGSSRDGFPKVPDEFCDFSNFSALSE</sequence>